<dbReference type="GO" id="GO:0005975">
    <property type="term" value="P:carbohydrate metabolic process"/>
    <property type="evidence" value="ECO:0007669"/>
    <property type="project" value="InterPro"/>
</dbReference>
<dbReference type="CDD" id="cd10917">
    <property type="entry name" value="CE4_NodB_like_6s_7s"/>
    <property type="match status" value="1"/>
</dbReference>
<dbReference type="InterPro" id="IPR002509">
    <property type="entry name" value="NODB_dom"/>
</dbReference>
<accession>A0A3N1D7B8</accession>
<protein>
    <submittedName>
        <fullName evidence="4">Peptidoglycan/xylan/chitin deacetylase (PgdA/CDA1 family)</fullName>
    </submittedName>
</protein>
<dbReference type="InterPro" id="IPR050248">
    <property type="entry name" value="Polysacc_deacetylase_ArnD"/>
</dbReference>
<dbReference type="PANTHER" id="PTHR10587">
    <property type="entry name" value="GLYCOSYL TRANSFERASE-RELATED"/>
    <property type="match status" value="1"/>
</dbReference>
<keyword evidence="5" id="KW-1185">Reference proteome</keyword>
<dbReference type="EMBL" id="RJKE01000001">
    <property type="protein sequence ID" value="ROO89427.1"/>
    <property type="molecule type" value="Genomic_DNA"/>
</dbReference>
<dbReference type="PANTHER" id="PTHR10587:SF133">
    <property type="entry name" value="CHITIN DEACETYLASE 1-RELATED"/>
    <property type="match status" value="1"/>
</dbReference>
<dbReference type="AlphaFoldDB" id="A0A3N1D7B8"/>
<evidence type="ECO:0000259" key="3">
    <source>
        <dbReference type="PROSITE" id="PS51677"/>
    </source>
</evidence>
<keyword evidence="2" id="KW-0378">Hydrolase</keyword>
<dbReference type="PROSITE" id="PS51677">
    <property type="entry name" value="NODB"/>
    <property type="match status" value="1"/>
</dbReference>
<dbReference type="Proteomes" id="UP000272400">
    <property type="component" value="Unassembled WGS sequence"/>
</dbReference>
<proteinExistence type="predicted"/>
<evidence type="ECO:0000256" key="1">
    <source>
        <dbReference type="ARBA" id="ARBA00022723"/>
    </source>
</evidence>
<reference evidence="4 5" key="1">
    <citation type="submission" date="2018-11" db="EMBL/GenBank/DDBJ databases">
        <title>Sequencing the genomes of 1000 actinobacteria strains.</title>
        <authorList>
            <person name="Klenk H.-P."/>
        </authorList>
    </citation>
    <scope>NUCLEOTIDE SEQUENCE [LARGE SCALE GENOMIC DNA]</scope>
    <source>
        <strain evidence="4 5">DSM 44254</strain>
    </source>
</reference>
<dbReference type="GO" id="GO:0016020">
    <property type="term" value="C:membrane"/>
    <property type="evidence" value="ECO:0007669"/>
    <property type="project" value="TreeGrafter"/>
</dbReference>
<dbReference type="SUPFAM" id="SSF88713">
    <property type="entry name" value="Glycoside hydrolase/deacetylase"/>
    <property type="match status" value="1"/>
</dbReference>
<gene>
    <name evidence="4" type="ORF">EDD29_7117</name>
</gene>
<dbReference type="GO" id="GO:0046872">
    <property type="term" value="F:metal ion binding"/>
    <property type="evidence" value="ECO:0007669"/>
    <property type="project" value="UniProtKB-KW"/>
</dbReference>
<dbReference type="InterPro" id="IPR011330">
    <property type="entry name" value="Glyco_hydro/deAcase_b/a-brl"/>
</dbReference>
<evidence type="ECO:0000313" key="4">
    <source>
        <dbReference type="EMBL" id="ROO89427.1"/>
    </source>
</evidence>
<keyword evidence="1" id="KW-0479">Metal-binding</keyword>
<comment type="caution">
    <text evidence="4">The sequence shown here is derived from an EMBL/GenBank/DDBJ whole genome shotgun (WGS) entry which is preliminary data.</text>
</comment>
<name>A0A3N1D7B8_9ACTN</name>
<organism evidence="4 5">
    <name type="scientific">Actinocorallia herbida</name>
    <dbReference type="NCBI Taxonomy" id="58109"/>
    <lineage>
        <taxon>Bacteria</taxon>
        <taxon>Bacillati</taxon>
        <taxon>Actinomycetota</taxon>
        <taxon>Actinomycetes</taxon>
        <taxon>Streptosporangiales</taxon>
        <taxon>Thermomonosporaceae</taxon>
        <taxon>Actinocorallia</taxon>
    </lineage>
</organism>
<dbReference type="Pfam" id="PF01522">
    <property type="entry name" value="Polysacc_deac_1"/>
    <property type="match status" value="1"/>
</dbReference>
<sequence>MAALVVLVALAACGEAPDREHTRAVADVPVLVRPMVYREPDPETRRGLGPDGRPDLCVRAKCVALTFDDGPMEHTERLLEILARYDALATFFVVGKMVEEFPDVVRKEVAAGHEIANHSWDHSDLASLSAEGVTAQIQRTQDAILRQSGYRSVLLRPPYGSSNERVAKVAASFGLPEIIWAVDPMDWRDRSSSLVTRRVLSETRPGGVVLMHDIHATTVDAVPAILEGLAAKGYRFVTVSRLFQGTVLKPGHQYRERKTSVAR</sequence>
<evidence type="ECO:0000313" key="5">
    <source>
        <dbReference type="Proteomes" id="UP000272400"/>
    </source>
</evidence>
<dbReference type="GO" id="GO:0016810">
    <property type="term" value="F:hydrolase activity, acting on carbon-nitrogen (but not peptide) bonds"/>
    <property type="evidence" value="ECO:0007669"/>
    <property type="project" value="InterPro"/>
</dbReference>
<dbReference type="Gene3D" id="3.20.20.370">
    <property type="entry name" value="Glycoside hydrolase/deacetylase"/>
    <property type="match status" value="1"/>
</dbReference>
<evidence type="ECO:0000256" key="2">
    <source>
        <dbReference type="ARBA" id="ARBA00022801"/>
    </source>
</evidence>
<feature type="domain" description="NodB homology" evidence="3">
    <location>
        <begin position="61"/>
        <end position="237"/>
    </location>
</feature>